<gene>
    <name evidence="2" type="ORF">ACJRO7_035805</name>
</gene>
<sequence length="141" mass="15352">MHHLALEVGLVDPAMETTARERESTTKRPICPKPRRLRPGAPDLLKPLRCSQHCQQNGDGRSGIGNLIVDKVGLVIQAAGNEDESPGTEWSPPCGGVGSPPTRTNNPLVHDVRFIRQMELLSPFPPAKLPDNFNFPSAYPA</sequence>
<evidence type="ECO:0000313" key="2">
    <source>
        <dbReference type="EMBL" id="KAL3723692.1"/>
    </source>
</evidence>
<name>A0ABD3J8F8_EUCGL</name>
<proteinExistence type="predicted"/>
<feature type="region of interest" description="Disordered" evidence="1">
    <location>
        <begin position="1"/>
        <end position="43"/>
    </location>
</feature>
<protein>
    <submittedName>
        <fullName evidence="2">Uncharacterized protein</fullName>
    </submittedName>
</protein>
<dbReference type="Proteomes" id="UP001634007">
    <property type="component" value="Unassembled WGS sequence"/>
</dbReference>
<comment type="caution">
    <text evidence="2">The sequence shown here is derived from an EMBL/GenBank/DDBJ whole genome shotgun (WGS) entry which is preliminary data.</text>
</comment>
<keyword evidence="3" id="KW-1185">Reference proteome</keyword>
<evidence type="ECO:0000256" key="1">
    <source>
        <dbReference type="SAM" id="MobiDB-lite"/>
    </source>
</evidence>
<accession>A0ABD3J8F8</accession>
<dbReference type="EMBL" id="JBJKBG010000009">
    <property type="protein sequence ID" value="KAL3723692.1"/>
    <property type="molecule type" value="Genomic_DNA"/>
</dbReference>
<evidence type="ECO:0000313" key="3">
    <source>
        <dbReference type="Proteomes" id="UP001634007"/>
    </source>
</evidence>
<organism evidence="2 3">
    <name type="scientific">Eucalyptus globulus</name>
    <name type="common">Tasmanian blue gum</name>
    <dbReference type="NCBI Taxonomy" id="34317"/>
    <lineage>
        <taxon>Eukaryota</taxon>
        <taxon>Viridiplantae</taxon>
        <taxon>Streptophyta</taxon>
        <taxon>Embryophyta</taxon>
        <taxon>Tracheophyta</taxon>
        <taxon>Spermatophyta</taxon>
        <taxon>Magnoliopsida</taxon>
        <taxon>eudicotyledons</taxon>
        <taxon>Gunneridae</taxon>
        <taxon>Pentapetalae</taxon>
        <taxon>rosids</taxon>
        <taxon>malvids</taxon>
        <taxon>Myrtales</taxon>
        <taxon>Myrtaceae</taxon>
        <taxon>Myrtoideae</taxon>
        <taxon>Eucalypteae</taxon>
        <taxon>Eucalyptus</taxon>
    </lineage>
</organism>
<dbReference type="PANTHER" id="PTHR33384">
    <property type="entry name" value="EXPRESSED PROTEIN"/>
    <property type="match status" value="1"/>
</dbReference>
<feature type="region of interest" description="Disordered" evidence="1">
    <location>
        <begin position="80"/>
        <end position="105"/>
    </location>
</feature>
<dbReference type="PANTHER" id="PTHR33384:SF17">
    <property type="entry name" value="VQ DOMAIN-CONTAINING PROTEIN"/>
    <property type="match status" value="1"/>
</dbReference>
<dbReference type="AlphaFoldDB" id="A0ABD3J8F8"/>
<reference evidence="2 3" key="1">
    <citation type="submission" date="2024-11" db="EMBL/GenBank/DDBJ databases">
        <title>Chromosome-level genome assembly of Eucalyptus globulus Labill. provides insights into its genome evolution.</title>
        <authorList>
            <person name="Li X."/>
        </authorList>
    </citation>
    <scope>NUCLEOTIDE SEQUENCE [LARGE SCALE GENOMIC DNA]</scope>
    <source>
        <strain evidence="2">CL2024</strain>
        <tissue evidence="2">Fresh tender leaves</tissue>
    </source>
</reference>